<evidence type="ECO:0000313" key="2">
    <source>
        <dbReference type="Proteomes" id="UP001396334"/>
    </source>
</evidence>
<comment type="caution">
    <text evidence="1">The sequence shown here is derived from an EMBL/GenBank/DDBJ whole genome shotgun (WGS) entry which is preliminary data.</text>
</comment>
<reference evidence="1 2" key="1">
    <citation type="journal article" date="2024" name="G3 (Bethesda)">
        <title>Genome assembly of Hibiscus sabdariffa L. provides insights into metabolisms of medicinal natural products.</title>
        <authorList>
            <person name="Kim T."/>
        </authorList>
    </citation>
    <scope>NUCLEOTIDE SEQUENCE [LARGE SCALE GENOMIC DNA]</scope>
    <source>
        <strain evidence="1">TK-2024</strain>
        <tissue evidence="1">Old leaves</tissue>
    </source>
</reference>
<protein>
    <submittedName>
        <fullName evidence="1">Uncharacterized protein</fullName>
    </submittedName>
</protein>
<evidence type="ECO:0000313" key="1">
    <source>
        <dbReference type="EMBL" id="KAK9008934.1"/>
    </source>
</evidence>
<gene>
    <name evidence="1" type="ORF">V6N11_080410</name>
</gene>
<proteinExistence type="predicted"/>
<sequence length="87" mass="10060">MRSRSFKFNPIANKKIHMIRDSSAGSSPLPLVRAISELITRGWMTDFIWISRNENKTIDKLANPTYFDTTIFKHPLAPIKLSLLRML</sequence>
<dbReference type="Proteomes" id="UP001396334">
    <property type="component" value="Unassembled WGS sequence"/>
</dbReference>
<name>A0ABR2R828_9ROSI</name>
<dbReference type="EMBL" id="JBBPBN010000025">
    <property type="protein sequence ID" value="KAK9008934.1"/>
    <property type="molecule type" value="Genomic_DNA"/>
</dbReference>
<organism evidence="1 2">
    <name type="scientific">Hibiscus sabdariffa</name>
    <name type="common">roselle</name>
    <dbReference type="NCBI Taxonomy" id="183260"/>
    <lineage>
        <taxon>Eukaryota</taxon>
        <taxon>Viridiplantae</taxon>
        <taxon>Streptophyta</taxon>
        <taxon>Embryophyta</taxon>
        <taxon>Tracheophyta</taxon>
        <taxon>Spermatophyta</taxon>
        <taxon>Magnoliopsida</taxon>
        <taxon>eudicotyledons</taxon>
        <taxon>Gunneridae</taxon>
        <taxon>Pentapetalae</taxon>
        <taxon>rosids</taxon>
        <taxon>malvids</taxon>
        <taxon>Malvales</taxon>
        <taxon>Malvaceae</taxon>
        <taxon>Malvoideae</taxon>
        <taxon>Hibiscus</taxon>
    </lineage>
</organism>
<keyword evidence="2" id="KW-1185">Reference proteome</keyword>
<accession>A0ABR2R828</accession>